<accession>A0A5R9BL50</accession>
<proteinExistence type="inferred from homology"/>
<evidence type="ECO:0000256" key="7">
    <source>
        <dbReference type="ARBA" id="ARBA00022755"/>
    </source>
</evidence>
<dbReference type="Gene3D" id="3.30.200.20">
    <property type="entry name" value="Phosphorylase Kinase, domain 1"/>
    <property type="match status" value="1"/>
</dbReference>
<dbReference type="OrthoDB" id="9801549at2"/>
<dbReference type="EMBL" id="VAVZ01000001">
    <property type="protein sequence ID" value="TLQ01448.1"/>
    <property type="molecule type" value="Genomic_DNA"/>
</dbReference>
<keyword evidence="8 11" id="KW-0067">ATP-binding</keyword>
<keyword evidence="5 11" id="KW-0436">Ligase</keyword>
<comment type="caution">
    <text evidence="13">The sequence shown here is derived from an EMBL/GenBank/DDBJ whole genome shotgun (WGS) entry which is preliminary data.</text>
</comment>
<comment type="catalytic activity">
    <reaction evidence="10 11">
        <text>5-amino-1-(5-phospho-D-ribosyl)imidazole-4-carboxylate + L-aspartate + ATP = (2S)-2-[5-amino-1-(5-phospho-beta-D-ribosyl)imidazole-4-carboxamido]succinate + ADP + phosphate + 2 H(+)</text>
        <dbReference type="Rhea" id="RHEA:22628"/>
        <dbReference type="ChEBI" id="CHEBI:15378"/>
        <dbReference type="ChEBI" id="CHEBI:29991"/>
        <dbReference type="ChEBI" id="CHEBI:30616"/>
        <dbReference type="ChEBI" id="CHEBI:43474"/>
        <dbReference type="ChEBI" id="CHEBI:58443"/>
        <dbReference type="ChEBI" id="CHEBI:77657"/>
        <dbReference type="ChEBI" id="CHEBI:456216"/>
        <dbReference type="EC" id="6.3.2.6"/>
    </reaction>
</comment>
<dbReference type="InterPro" id="IPR018236">
    <property type="entry name" value="SAICAR_synthetase_CS"/>
</dbReference>
<keyword evidence="7 11" id="KW-0658">Purine biosynthesis</keyword>
<evidence type="ECO:0000256" key="9">
    <source>
        <dbReference type="ARBA" id="ARBA00030409"/>
    </source>
</evidence>
<evidence type="ECO:0000256" key="8">
    <source>
        <dbReference type="ARBA" id="ARBA00022840"/>
    </source>
</evidence>
<keyword evidence="14" id="KW-1185">Reference proteome</keyword>
<protein>
    <recommendedName>
        <fullName evidence="4 11">Phosphoribosylaminoimidazole-succinocarboxamide synthase</fullName>
        <ecNumber evidence="3 11">6.3.2.6</ecNumber>
    </recommendedName>
    <alternativeName>
        <fullName evidence="9 11">SAICAR synthetase</fullName>
    </alternativeName>
</protein>
<dbReference type="AlphaFoldDB" id="A0A5R9BL50"/>
<dbReference type="Pfam" id="PF01259">
    <property type="entry name" value="SAICAR_synt"/>
    <property type="match status" value="1"/>
</dbReference>
<evidence type="ECO:0000313" key="14">
    <source>
        <dbReference type="Proteomes" id="UP000310458"/>
    </source>
</evidence>
<evidence type="ECO:0000256" key="10">
    <source>
        <dbReference type="ARBA" id="ARBA00048475"/>
    </source>
</evidence>
<keyword evidence="6 11" id="KW-0547">Nucleotide-binding</keyword>
<dbReference type="EC" id="6.3.2.6" evidence="3 11"/>
<dbReference type="NCBIfam" id="TIGR00081">
    <property type="entry name" value="purC"/>
    <property type="match status" value="1"/>
</dbReference>
<dbReference type="PROSITE" id="PS01058">
    <property type="entry name" value="SAICAR_SYNTHETASE_2"/>
    <property type="match status" value="1"/>
</dbReference>
<dbReference type="NCBIfam" id="NF010568">
    <property type="entry name" value="PRK13961.1"/>
    <property type="match status" value="1"/>
</dbReference>
<dbReference type="Proteomes" id="UP000310458">
    <property type="component" value="Unassembled WGS sequence"/>
</dbReference>
<comment type="pathway">
    <text evidence="1 11">Purine metabolism; IMP biosynthesis via de novo pathway; 5-amino-1-(5-phospho-D-ribosyl)imidazole-4-carboxamide from 5-amino-1-(5-phospho-D-ribosyl)imidazole-4-carboxylate: step 1/2.</text>
</comment>
<dbReference type="GO" id="GO:0006189">
    <property type="term" value="P:'de novo' IMP biosynthetic process"/>
    <property type="evidence" value="ECO:0007669"/>
    <property type="project" value="UniProtKB-UniRule"/>
</dbReference>
<dbReference type="PANTHER" id="PTHR43700">
    <property type="entry name" value="PHOSPHORIBOSYLAMINOIMIDAZOLE-SUCCINOCARBOXAMIDE SYNTHASE"/>
    <property type="match status" value="1"/>
</dbReference>
<evidence type="ECO:0000256" key="4">
    <source>
        <dbReference type="ARBA" id="ARBA00016460"/>
    </source>
</evidence>
<dbReference type="RefSeq" id="WP_138251527.1">
    <property type="nucleotide sequence ID" value="NZ_VAVZ01000001.1"/>
</dbReference>
<evidence type="ECO:0000256" key="1">
    <source>
        <dbReference type="ARBA" id="ARBA00004672"/>
    </source>
</evidence>
<evidence type="ECO:0000313" key="13">
    <source>
        <dbReference type="EMBL" id="TLQ01448.1"/>
    </source>
</evidence>
<sequence>MTAAGLPGWRHLSSGKVRDLYTPEAGSQWEGQDVLLMVATDRISAYDHVLSPGIPGKGIILTQLSLWWFEQLAAEGIGNHLVSTEVPEEVAGRGVVVRALDMVEAEAIVRGYLTGSGLAEYRETGTVTGIELPEGLTDGSALPEPLFTPSTKAEQGDHDENISFEQLQQSIGADLARRLRDAALRVYALAEAKARAAGIILADTKFEFGLDSQRALVLADEVLTPDSSRFWPAEDWAPGKAQPSFDKQFVRNWLTSDASGWDRNSDDAPPELPAHIVAATQERYLDAYRRLTGSELDHLI</sequence>
<dbReference type="FunFam" id="3.30.470.20:FF:000015">
    <property type="entry name" value="Phosphoribosylaminoimidazole-succinocarboxamide synthase"/>
    <property type="match status" value="1"/>
</dbReference>
<dbReference type="GO" id="GO:0004639">
    <property type="term" value="F:phosphoribosylaminoimidazolesuccinocarboxamide synthase activity"/>
    <property type="evidence" value="ECO:0007669"/>
    <property type="project" value="UniProtKB-UniRule"/>
</dbReference>
<dbReference type="InterPro" id="IPR028923">
    <property type="entry name" value="SAICAR_synt/ADE2_N"/>
</dbReference>
<evidence type="ECO:0000259" key="12">
    <source>
        <dbReference type="Pfam" id="PF01259"/>
    </source>
</evidence>
<dbReference type="SUPFAM" id="SSF56104">
    <property type="entry name" value="SAICAR synthase-like"/>
    <property type="match status" value="1"/>
</dbReference>
<evidence type="ECO:0000256" key="2">
    <source>
        <dbReference type="ARBA" id="ARBA00010190"/>
    </source>
</evidence>
<feature type="domain" description="SAICAR synthetase/ADE2 N-terminal" evidence="12">
    <location>
        <begin position="12"/>
        <end position="265"/>
    </location>
</feature>
<dbReference type="Gene3D" id="3.30.470.20">
    <property type="entry name" value="ATP-grasp fold, B domain"/>
    <property type="match status" value="1"/>
</dbReference>
<evidence type="ECO:0000256" key="5">
    <source>
        <dbReference type="ARBA" id="ARBA00022598"/>
    </source>
</evidence>
<dbReference type="CDD" id="cd01414">
    <property type="entry name" value="SAICAR_synt_Sc"/>
    <property type="match status" value="1"/>
</dbReference>
<evidence type="ECO:0000256" key="11">
    <source>
        <dbReference type="HAMAP-Rule" id="MF_00137"/>
    </source>
</evidence>
<dbReference type="GO" id="GO:0005737">
    <property type="term" value="C:cytoplasm"/>
    <property type="evidence" value="ECO:0007669"/>
    <property type="project" value="TreeGrafter"/>
</dbReference>
<name>A0A5R9BL50_9MICC</name>
<dbReference type="InterPro" id="IPR001636">
    <property type="entry name" value="SAICAR_synth"/>
</dbReference>
<dbReference type="UniPathway" id="UPA00074">
    <property type="reaction ID" value="UER00131"/>
</dbReference>
<gene>
    <name evidence="11" type="primary">purC</name>
    <name evidence="13" type="ORF">FEF26_00225</name>
</gene>
<reference evidence="13 14" key="1">
    <citation type="submission" date="2019-05" db="EMBL/GenBank/DDBJ databases">
        <title>Nesterenkonia sp. GY074 isolated from the Southern Atlantic Ocean.</title>
        <authorList>
            <person name="Zhang G."/>
        </authorList>
    </citation>
    <scope>NUCLEOTIDE SEQUENCE [LARGE SCALE GENOMIC DNA]</scope>
    <source>
        <strain evidence="13 14">GY074</strain>
    </source>
</reference>
<evidence type="ECO:0000256" key="6">
    <source>
        <dbReference type="ARBA" id="ARBA00022741"/>
    </source>
</evidence>
<comment type="similarity">
    <text evidence="2 11">Belongs to the SAICAR synthetase family.</text>
</comment>
<dbReference type="HAMAP" id="MF_00137">
    <property type="entry name" value="SAICAR_synth"/>
    <property type="match status" value="1"/>
</dbReference>
<dbReference type="PANTHER" id="PTHR43700:SF1">
    <property type="entry name" value="PHOSPHORIBOSYLAMINOIMIDAZOLE-SUCCINOCARBOXAMIDE SYNTHASE"/>
    <property type="match status" value="1"/>
</dbReference>
<evidence type="ECO:0000256" key="3">
    <source>
        <dbReference type="ARBA" id="ARBA00012217"/>
    </source>
</evidence>
<dbReference type="GO" id="GO:0005524">
    <property type="term" value="F:ATP binding"/>
    <property type="evidence" value="ECO:0007669"/>
    <property type="project" value="UniProtKB-KW"/>
</dbReference>
<organism evidence="13 14">
    <name type="scientific">Nesterenkonia salmonea</name>
    <dbReference type="NCBI Taxonomy" id="1804987"/>
    <lineage>
        <taxon>Bacteria</taxon>
        <taxon>Bacillati</taxon>
        <taxon>Actinomycetota</taxon>
        <taxon>Actinomycetes</taxon>
        <taxon>Micrococcales</taxon>
        <taxon>Micrococcaceae</taxon>
        <taxon>Nesterenkonia</taxon>
    </lineage>
</organism>